<keyword evidence="2" id="KW-1185">Reference proteome</keyword>
<evidence type="ECO:0000313" key="2">
    <source>
        <dbReference type="Proteomes" id="UP001157502"/>
    </source>
</evidence>
<dbReference type="Proteomes" id="UP001157502">
    <property type="component" value="Chromosome 35"/>
</dbReference>
<evidence type="ECO:0000313" key="1">
    <source>
        <dbReference type="EMBL" id="KAJ7986014.1"/>
    </source>
</evidence>
<protein>
    <submittedName>
        <fullName evidence="1">Uncharacterized protein</fullName>
    </submittedName>
</protein>
<sequence>MHLSKQVGVYFAVGVLSMVCSAAGQVRSSPRSVSRKGPDEGTLDRNIQALIAQMHALSNQNPAADVRSSISREFELSLDQNVITGAPPGTMLGGIDPGAPPGTMLGGIDPGAPPGTMLGGIDQKAYFAVLSSALTMYGPLAQNGLFENLPKAFVCLMSGRTDCGLDAELTKAASLDLAKPLQSLISSVQPQTCTRSGASSDSSFLRSYLRFEASTLDQFSAFQEMIMAALSDNFLFASTGVVDTILLTVVKYGTELVATYLQTPSDYLKIALQFGIPIPSLDQNGQCQQGDLKQLLMWGMSHNVSWSFGDSILDLFLVPDSTLCAYPGPDCQSPPPAFFSRTLDASQDGPAALLGCDHDNLAQFNSTLCADIITAGAQSSPALHAFCSVLSRLNSTEVEQVWSNTCLVIQALLSPVLGEGPDCTVDATAPPGPRVSRSLSLNQLLCNYDNWTSNVDAVDPGLVTLCSENDGEAFVQGVCNNFQLMQALEANLLNNWLWNFCANSSEGFLVSQFCTYSSWTEPVDPSMVGLCWSMDKERLNNLLCDDMDFFTIVFTNIANVWLSPNCTEVPTQPGVVDSCRYSDWRNAMEITADVVSFCIQFDDEGFVNGVCANATLLNELQLNSDISWVGDYCRTVPPTPPTSAPTNPPVPTSGACNPTNLIGCALLDPMNFTQKVCANATALQNLLTNQNNSWLLAYCVNHTGLTGGGGLVGFKPVSQCQYSNWTVALPDPSLLALCWAYDNASFVSSVCANTVLLSLLQIQASTLWVGTLCATYSNLTNQNSSITITQPSRSLNVSQLLCKYGNWTNHTSDLSTSLVTLCSVNDSKEFSGAVCNSTQLLKELVANPQNSWLWGFCVNSSKGFSLNQMCSYSDWMNGSVDPSAVGLCWQQDQMGFQKNVCCNTLLLEKLTSEPLYKWLLYVCVDNKTMDILPRVCRYSDWNLPVIVDMTDLALCAELDPVNFTMKVCANPTALQNLLANLDNAWLMAYCVNHTGPGGGGGGGQCQYLSWTVAPPDPGFLQLCWDYDHYNFVSSVCTSAPLLSLLKKEPSSLWVAAACTVYMDGIPPGQTNNTSADPQLCPVRDILKKLNWTCITDFSSACQPGSSQTQALFLLLRCGIATLQPRLKDLLTAQMASVLDRAASLAMVLLVALEESQVISLPVTESIHFSVLQTVVLYLETETNFENKRVLLQCFGQVLTSLMQTGRDVTSDRFFLIKEYFRIPMASLRTVLRAVDVVTVREIMQYYSKNQASLQLTENYLSTMISVFFQTQLVRDGNLFTDLAPLLPLASPADIQSLPPMQTYVSVIKTINSNLGNLTMAQRRAFGKWYSQSVGFLNITTGGLSFIRDTGNLTAYLPFQSFQHLSPAQLLDGLDILLVNTLSSLQRQFVAVSIIGTFRNLTAQQFSKLGNLTCLSDPVDLLAYRNTDAFSVILDDIRTCVIQGFSVSSDMIFSLFLNGSDLQSPGSLSAGRLSQLAPFLPWLGVGFLQKLNQSQLNVTLAALSSVPFTYSQASVIVDKVFLDNSLALPGQLQKLGSLVVGVKVETLWNLTFDTLLSSLPSMALHMPSLTPPQADAITTKLWDSPKVTGSLDKVAALLSSTPLLCVMARVRDLVANSASAARQPWNTQQAKAIFKEAAKNDASLSIDKFLALGSVARGVSCTALQTLFKDQPNFTSVQRILALLRGQSVLLYTSLKKCIIETLYNFNFFSQLLGEFGAQIALALPMSTITRFPIDMMDTLRRMIVQEPQHFMYLPSVKRDVLVDKIVQRLGVYSGEFTENEFRSLGVMATYVVDEVFVRLTRSFFVESLEFLRMFCYNSNKQDMVAQILQEPGTFGPVQNWTLDTLNQVDRFFFFLPKNTLQLIPQGLMTPGRVERLFLSQRHWESELLGALCVQTRDQVELTQLFDKQQFVLQYFLGFLKPGRLPPTLIPTCEKLHAILPSAWSTDSLTGMSSAAFSCSLELFGQDPFFSPYQKTVILQKTKEVFGPARSFTPSVITQLGQIASQLSVDELSVVGLSDLRTIASLGAVSTWNSRQLAVLASSVLNSTKLGPSQLGSSTLVAIGHILCGFKESDMRSLKPIEFSKAVLWLGRLGLACSDTQQQALVGLLSNSLAFGPISSWGTEVFIEIGSLAAGLPDMAMSSLVEEQIEGLTLLAVSLIPADKFAIVFNPLQLSMFSYEQANAVTDAQRLLLSPVQMTALSRVLTGWDNKPLDIRGRSSGLAPRPSPLCHLMGLLMLLFAV</sequence>
<accession>A0ACC2F3V4</accession>
<name>A0ACC2F3V4_DALPE</name>
<organism evidence="1 2">
    <name type="scientific">Dallia pectoralis</name>
    <name type="common">Alaska blackfish</name>
    <dbReference type="NCBI Taxonomy" id="75939"/>
    <lineage>
        <taxon>Eukaryota</taxon>
        <taxon>Metazoa</taxon>
        <taxon>Chordata</taxon>
        <taxon>Craniata</taxon>
        <taxon>Vertebrata</taxon>
        <taxon>Euteleostomi</taxon>
        <taxon>Actinopterygii</taxon>
        <taxon>Neopterygii</taxon>
        <taxon>Teleostei</taxon>
        <taxon>Protacanthopterygii</taxon>
        <taxon>Esociformes</taxon>
        <taxon>Umbridae</taxon>
        <taxon>Dallia</taxon>
    </lineage>
</organism>
<proteinExistence type="predicted"/>
<comment type="caution">
    <text evidence="1">The sequence shown here is derived from an EMBL/GenBank/DDBJ whole genome shotgun (WGS) entry which is preliminary data.</text>
</comment>
<dbReference type="EMBL" id="CM055762">
    <property type="protein sequence ID" value="KAJ7986014.1"/>
    <property type="molecule type" value="Genomic_DNA"/>
</dbReference>
<reference evidence="1" key="1">
    <citation type="submission" date="2021-05" db="EMBL/GenBank/DDBJ databases">
        <authorList>
            <person name="Pan Q."/>
            <person name="Jouanno E."/>
            <person name="Zahm M."/>
            <person name="Klopp C."/>
            <person name="Cabau C."/>
            <person name="Louis A."/>
            <person name="Berthelot C."/>
            <person name="Parey E."/>
            <person name="Roest Crollius H."/>
            <person name="Montfort J."/>
            <person name="Robinson-Rechavi M."/>
            <person name="Bouchez O."/>
            <person name="Lampietro C."/>
            <person name="Lopez Roques C."/>
            <person name="Donnadieu C."/>
            <person name="Postlethwait J."/>
            <person name="Bobe J."/>
            <person name="Dillon D."/>
            <person name="Chandos A."/>
            <person name="von Hippel F."/>
            <person name="Guiguen Y."/>
        </authorList>
    </citation>
    <scope>NUCLEOTIDE SEQUENCE</scope>
    <source>
        <strain evidence="1">YG-Jan2019</strain>
    </source>
</reference>
<gene>
    <name evidence="1" type="ORF">DPEC_G00346430</name>
</gene>